<reference evidence="3 4" key="1">
    <citation type="submission" date="2016-02" db="EMBL/GenBank/DDBJ databases">
        <title>Genome analysis of coral dinoflagellate symbionts highlights evolutionary adaptations to a symbiotic lifestyle.</title>
        <authorList>
            <person name="Aranda M."/>
            <person name="Li Y."/>
            <person name="Liew Y.J."/>
            <person name="Baumgarten S."/>
            <person name="Simakov O."/>
            <person name="Wilson M."/>
            <person name="Piel J."/>
            <person name="Ashoor H."/>
            <person name="Bougouffa S."/>
            <person name="Bajic V.B."/>
            <person name="Ryu T."/>
            <person name="Ravasi T."/>
            <person name="Bayer T."/>
            <person name="Micklem G."/>
            <person name="Kim H."/>
            <person name="Bhak J."/>
            <person name="Lajeunesse T.C."/>
            <person name="Voolstra C.R."/>
        </authorList>
    </citation>
    <scope>NUCLEOTIDE SEQUENCE [LARGE SCALE GENOMIC DNA]</scope>
    <source>
        <strain evidence="3 4">CCMP2467</strain>
    </source>
</reference>
<keyword evidence="2" id="KW-1133">Transmembrane helix</keyword>
<organism evidence="3 4">
    <name type="scientific">Symbiodinium microadriaticum</name>
    <name type="common">Dinoflagellate</name>
    <name type="synonym">Zooxanthella microadriatica</name>
    <dbReference type="NCBI Taxonomy" id="2951"/>
    <lineage>
        <taxon>Eukaryota</taxon>
        <taxon>Sar</taxon>
        <taxon>Alveolata</taxon>
        <taxon>Dinophyceae</taxon>
        <taxon>Suessiales</taxon>
        <taxon>Symbiodiniaceae</taxon>
        <taxon>Symbiodinium</taxon>
    </lineage>
</organism>
<keyword evidence="4" id="KW-1185">Reference proteome</keyword>
<gene>
    <name evidence="3" type="ORF">AK812_SmicGene10136</name>
</gene>
<sequence length="102" mass="11095">MLTPILIVLVVGLFYYPFRLSLKLSVDGSFLLPLTAVVFEAVVLVALNYTSRLATASFTRTALESAEQLQNRQSNKSLSLRSSESGQDVPAGIVSHDGFFSI</sequence>
<feature type="transmembrane region" description="Helical" evidence="2">
    <location>
        <begin position="31"/>
        <end position="50"/>
    </location>
</feature>
<feature type="region of interest" description="Disordered" evidence="1">
    <location>
        <begin position="73"/>
        <end position="102"/>
    </location>
</feature>
<evidence type="ECO:0000256" key="1">
    <source>
        <dbReference type="SAM" id="MobiDB-lite"/>
    </source>
</evidence>
<dbReference type="EMBL" id="LSRX01000158">
    <property type="protein sequence ID" value="OLQ06542.1"/>
    <property type="molecule type" value="Genomic_DNA"/>
</dbReference>
<keyword evidence="2" id="KW-0812">Transmembrane</keyword>
<protein>
    <submittedName>
        <fullName evidence="3">Uncharacterized protein</fullName>
    </submittedName>
</protein>
<evidence type="ECO:0000313" key="3">
    <source>
        <dbReference type="EMBL" id="OLQ06542.1"/>
    </source>
</evidence>
<dbReference type="AlphaFoldDB" id="A0A1Q9EGI3"/>
<evidence type="ECO:0000313" key="4">
    <source>
        <dbReference type="Proteomes" id="UP000186817"/>
    </source>
</evidence>
<accession>A0A1Q9EGI3</accession>
<feature type="compositionally biased region" description="Low complexity" evidence="1">
    <location>
        <begin position="73"/>
        <end position="85"/>
    </location>
</feature>
<keyword evidence="2" id="KW-0472">Membrane</keyword>
<comment type="caution">
    <text evidence="3">The sequence shown here is derived from an EMBL/GenBank/DDBJ whole genome shotgun (WGS) entry which is preliminary data.</text>
</comment>
<name>A0A1Q9EGI3_SYMMI</name>
<evidence type="ECO:0000256" key="2">
    <source>
        <dbReference type="SAM" id="Phobius"/>
    </source>
</evidence>
<proteinExistence type="predicted"/>
<dbReference type="Proteomes" id="UP000186817">
    <property type="component" value="Unassembled WGS sequence"/>
</dbReference>